<feature type="domain" description="Glycosyl transferase family 51" evidence="13">
    <location>
        <begin position="78"/>
        <end position="256"/>
    </location>
</feature>
<keyword evidence="15" id="KW-1185">Reference proteome</keyword>
<comment type="similarity">
    <text evidence="3">In the N-terminal section; belongs to the glycosyltransferase 51 family.</text>
</comment>
<keyword evidence="6 14" id="KW-0328">Glycosyltransferase</keyword>
<evidence type="ECO:0000256" key="7">
    <source>
        <dbReference type="ARBA" id="ARBA00022679"/>
    </source>
</evidence>
<dbReference type="PANTHER" id="PTHR32282">
    <property type="entry name" value="BINDING PROTEIN TRANSPEPTIDASE, PUTATIVE-RELATED"/>
    <property type="match status" value="1"/>
</dbReference>
<dbReference type="Pfam" id="PF00905">
    <property type="entry name" value="Transpeptidase"/>
    <property type="match status" value="1"/>
</dbReference>
<dbReference type="InterPro" id="IPR012338">
    <property type="entry name" value="Beta-lactam/transpept-like"/>
</dbReference>
<dbReference type="PANTHER" id="PTHR32282:SF33">
    <property type="entry name" value="PEPTIDOGLYCAN GLYCOSYLTRANSFERASE"/>
    <property type="match status" value="1"/>
</dbReference>
<protein>
    <recommendedName>
        <fullName evidence="10">peptidoglycan glycosyltransferase</fullName>
        <ecNumber evidence="10">2.4.99.28</ecNumber>
    </recommendedName>
</protein>
<accession>A0ABW2L990</accession>
<evidence type="ECO:0000256" key="5">
    <source>
        <dbReference type="ARBA" id="ARBA00022670"/>
    </source>
</evidence>
<reference evidence="15" key="1">
    <citation type="journal article" date="2019" name="Int. J. Syst. Evol. Microbiol.">
        <title>The Global Catalogue of Microorganisms (GCM) 10K type strain sequencing project: providing services to taxonomists for standard genome sequencing and annotation.</title>
        <authorList>
            <consortium name="The Broad Institute Genomics Platform"/>
            <consortium name="The Broad Institute Genome Sequencing Center for Infectious Disease"/>
            <person name="Wu L."/>
            <person name="Ma J."/>
        </authorList>
    </citation>
    <scope>NUCLEOTIDE SEQUENCE [LARGE SCALE GENOMIC DNA]</scope>
    <source>
        <strain evidence="15">CGMCC 4.1467</strain>
    </source>
</reference>
<keyword evidence="5" id="KW-0645">Protease</keyword>
<keyword evidence="4" id="KW-0121">Carboxypeptidase</keyword>
<sequence>MSSSSKNTRTKRKKPRFYKRKGFWLTLMLLGLIAAVIGWVAADRFTRPYRDRAAKYDLRLIDKVEKPSIILGRDGGEIGRVFVQNRSIIPIDKVPKNFIDALRAGEDKRFFEHSGVDYFGIARAAKDWFSEGEAVSGASTITQQLARGAYDLEGERKKYGESSIERKLVEAFLAMRIEERYRKADILEFYLNRIYFGSGYYGIRSASLGYFGKEPIDLTKLECATIVGLIKNPTWLSPLNNIEACRNARNMVITRMAGLKMITQSEAATMRTTAIELNPKPLQRGTSHLYERIADEIRDLLGPEALAAGGFTIRTTIDSRVQKAAEEALERSLLQAEAHAGYANPKRSEFKKTKDALPEYLQGAVLMVDHQSGEVIAHVGGRDYADAPFDVIELGRRPLGTAFHPFLYAAALESGETPASTVDDSAMDNRAVMVGGREGILGEWGMETPKPRYEGSITYRRALESSKVAASVRVANDVGLEKVAATAARFGLPMDDVELLPRVAVGWESASLKELVRAYSAFARGGRTGPAKQWIVSSVRDANDLERFQRPMVPTERLEAVSNATAFQVHSILQGGMERGSAAGVLDQLNERPFSGAGKPGTTQDFSDSWFIGYNGRITCGVWVGFLQDGKTIYEGAFARDLAMPVWTATMNAARSFEGRTIPQPVSIVEAQVCRVSGQQSTPYCYEMFEDPETGVPRSRPAAIKEYFRRGTENLPYCTVHSGSAPVDAAAGVIDLSELAVIDTSPVRPKEPTLIGEDPFHSIQINAENAPKTRVRSGQINVLDSFDLEEADQSFQLPRPRRLEILPD</sequence>
<evidence type="ECO:0000313" key="14">
    <source>
        <dbReference type="EMBL" id="MFC7338988.1"/>
    </source>
</evidence>
<evidence type="ECO:0000259" key="12">
    <source>
        <dbReference type="Pfam" id="PF00905"/>
    </source>
</evidence>
<evidence type="ECO:0000256" key="11">
    <source>
        <dbReference type="ARBA" id="ARBA00049902"/>
    </source>
</evidence>
<dbReference type="InterPro" id="IPR036950">
    <property type="entry name" value="PBP_transglycosylase"/>
</dbReference>
<dbReference type="Pfam" id="PF00912">
    <property type="entry name" value="Transgly"/>
    <property type="match status" value="1"/>
</dbReference>
<gene>
    <name evidence="14" type="ORF">ACFQY0_17455</name>
</gene>
<evidence type="ECO:0000256" key="9">
    <source>
        <dbReference type="ARBA" id="ARBA00023268"/>
    </source>
</evidence>
<evidence type="ECO:0000256" key="3">
    <source>
        <dbReference type="ARBA" id="ARBA00007739"/>
    </source>
</evidence>
<evidence type="ECO:0000256" key="10">
    <source>
        <dbReference type="ARBA" id="ARBA00044770"/>
    </source>
</evidence>
<keyword evidence="8" id="KW-0378">Hydrolase</keyword>
<dbReference type="InterPro" id="IPR001264">
    <property type="entry name" value="Glyco_trans_51"/>
</dbReference>
<dbReference type="Proteomes" id="UP001596472">
    <property type="component" value="Unassembled WGS sequence"/>
</dbReference>
<keyword evidence="7 14" id="KW-0808">Transferase</keyword>
<evidence type="ECO:0000256" key="2">
    <source>
        <dbReference type="ARBA" id="ARBA00007090"/>
    </source>
</evidence>
<proteinExistence type="inferred from homology"/>
<name>A0ABW2L990_9BACT</name>
<dbReference type="RefSeq" id="WP_379715026.1">
    <property type="nucleotide sequence ID" value="NZ_JBHTBS010000011.1"/>
</dbReference>
<feature type="domain" description="Penicillin-binding protein transpeptidase" evidence="12">
    <location>
        <begin position="363"/>
        <end position="615"/>
    </location>
</feature>
<dbReference type="EMBL" id="JBHTBS010000011">
    <property type="protein sequence ID" value="MFC7338988.1"/>
    <property type="molecule type" value="Genomic_DNA"/>
</dbReference>
<evidence type="ECO:0000256" key="1">
    <source>
        <dbReference type="ARBA" id="ARBA00004752"/>
    </source>
</evidence>
<dbReference type="InterPro" id="IPR001460">
    <property type="entry name" value="PCN-bd_Tpept"/>
</dbReference>
<dbReference type="Gene3D" id="1.10.3810.10">
    <property type="entry name" value="Biosynthetic peptidoglycan transglycosylase-like"/>
    <property type="match status" value="1"/>
</dbReference>
<dbReference type="Gene3D" id="3.40.710.10">
    <property type="entry name" value="DD-peptidase/beta-lactamase superfamily"/>
    <property type="match status" value="1"/>
</dbReference>
<comment type="catalytic activity">
    <reaction evidence="11">
        <text>[GlcNAc-(1-&gt;4)-Mur2Ac(oyl-L-Ala-gamma-D-Glu-L-Lys-D-Ala-D-Ala)](n)-di-trans,octa-cis-undecaprenyl diphosphate + beta-D-GlcNAc-(1-&gt;4)-Mur2Ac(oyl-L-Ala-gamma-D-Glu-L-Lys-D-Ala-D-Ala)-di-trans,octa-cis-undecaprenyl diphosphate = [GlcNAc-(1-&gt;4)-Mur2Ac(oyl-L-Ala-gamma-D-Glu-L-Lys-D-Ala-D-Ala)](n+1)-di-trans,octa-cis-undecaprenyl diphosphate + di-trans,octa-cis-undecaprenyl diphosphate + H(+)</text>
        <dbReference type="Rhea" id="RHEA:23708"/>
        <dbReference type="Rhea" id="RHEA-COMP:9602"/>
        <dbReference type="Rhea" id="RHEA-COMP:9603"/>
        <dbReference type="ChEBI" id="CHEBI:15378"/>
        <dbReference type="ChEBI" id="CHEBI:58405"/>
        <dbReference type="ChEBI" id="CHEBI:60033"/>
        <dbReference type="ChEBI" id="CHEBI:78435"/>
        <dbReference type="EC" id="2.4.99.28"/>
    </reaction>
</comment>
<dbReference type="GO" id="GO:0016757">
    <property type="term" value="F:glycosyltransferase activity"/>
    <property type="evidence" value="ECO:0007669"/>
    <property type="project" value="UniProtKB-KW"/>
</dbReference>
<comment type="similarity">
    <text evidence="2">In the C-terminal section; belongs to the transpeptidase family.</text>
</comment>
<dbReference type="InterPro" id="IPR050396">
    <property type="entry name" value="Glycosyltr_51/Transpeptidase"/>
</dbReference>
<evidence type="ECO:0000313" key="15">
    <source>
        <dbReference type="Proteomes" id="UP001596472"/>
    </source>
</evidence>
<evidence type="ECO:0000256" key="6">
    <source>
        <dbReference type="ARBA" id="ARBA00022676"/>
    </source>
</evidence>
<comment type="pathway">
    <text evidence="1">Cell wall biogenesis; peptidoglycan biosynthesis.</text>
</comment>
<dbReference type="SUPFAM" id="SSF53955">
    <property type="entry name" value="Lysozyme-like"/>
    <property type="match status" value="1"/>
</dbReference>
<dbReference type="SUPFAM" id="SSF56601">
    <property type="entry name" value="beta-lactamase/transpeptidase-like"/>
    <property type="match status" value="1"/>
</dbReference>
<dbReference type="EC" id="2.4.99.28" evidence="10"/>
<evidence type="ECO:0000259" key="13">
    <source>
        <dbReference type="Pfam" id="PF00912"/>
    </source>
</evidence>
<comment type="caution">
    <text evidence="14">The sequence shown here is derived from an EMBL/GenBank/DDBJ whole genome shotgun (WGS) entry which is preliminary data.</text>
</comment>
<keyword evidence="9" id="KW-0511">Multifunctional enzyme</keyword>
<dbReference type="InterPro" id="IPR023346">
    <property type="entry name" value="Lysozyme-like_dom_sf"/>
</dbReference>
<organism evidence="14 15">
    <name type="scientific">Haloferula chungangensis</name>
    <dbReference type="NCBI Taxonomy" id="1048331"/>
    <lineage>
        <taxon>Bacteria</taxon>
        <taxon>Pseudomonadati</taxon>
        <taxon>Verrucomicrobiota</taxon>
        <taxon>Verrucomicrobiia</taxon>
        <taxon>Verrucomicrobiales</taxon>
        <taxon>Verrucomicrobiaceae</taxon>
        <taxon>Haloferula</taxon>
    </lineage>
</organism>
<evidence type="ECO:0000256" key="8">
    <source>
        <dbReference type="ARBA" id="ARBA00022801"/>
    </source>
</evidence>
<evidence type="ECO:0000256" key="4">
    <source>
        <dbReference type="ARBA" id="ARBA00022645"/>
    </source>
</evidence>